<evidence type="ECO:0000313" key="1">
    <source>
        <dbReference type="EMBL" id="MFD1674318.1"/>
    </source>
</evidence>
<dbReference type="Proteomes" id="UP001597079">
    <property type="component" value="Unassembled WGS sequence"/>
</dbReference>
<keyword evidence="2" id="KW-1185">Reference proteome</keyword>
<evidence type="ECO:0008006" key="3">
    <source>
        <dbReference type="Google" id="ProtNLM"/>
    </source>
</evidence>
<gene>
    <name evidence="1" type="ORF">ACFSB2_06310</name>
</gene>
<reference evidence="2" key="1">
    <citation type="journal article" date="2019" name="Int. J. Syst. Evol. Microbiol.">
        <title>The Global Catalogue of Microorganisms (GCM) 10K type strain sequencing project: providing services to taxonomists for standard genome sequencing and annotation.</title>
        <authorList>
            <consortium name="The Broad Institute Genomics Platform"/>
            <consortium name="The Broad Institute Genome Sequencing Center for Infectious Disease"/>
            <person name="Wu L."/>
            <person name="Ma J."/>
        </authorList>
    </citation>
    <scope>NUCLEOTIDE SEQUENCE [LARGE SCALE GENOMIC DNA]</scope>
    <source>
        <strain evidence="2">CGMCC 1.12286</strain>
    </source>
</reference>
<comment type="caution">
    <text evidence="1">The sequence shown here is derived from an EMBL/GenBank/DDBJ whole genome shotgun (WGS) entry which is preliminary data.</text>
</comment>
<dbReference type="SUPFAM" id="SSF52499">
    <property type="entry name" value="Isochorismatase-like hydrolases"/>
    <property type="match status" value="1"/>
</dbReference>
<name>A0ABW4JG57_9BACL</name>
<accession>A0ABW4JG57</accession>
<organism evidence="1 2">
    <name type="scientific">Alicyclobacillus fodiniaquatilis</name>
    <dbReference type="NCBI Taxonomy" id="1661150"/>
    <lineage>
        <taxon>Bacteria</taxon>
        <taxon>Bacillati</taxon>
        <taxon>Bacillota</taxon>
        <taxon>Bacilli</taxon>
        <taxon>Bacillales</taxon>
        <taxon>Alicyclobacillaceae</taxon>
        <taxon>Alicyclobacillus</taxon>
    </lineage>
</organism>
<protein>
    <recommendedName>
        <fullName evidence="3">Nicotinamidase-related amidase</fullName>
    </recommendedName>
</protein>
<dbReference type="Gene3D" id="3.40.50.850">
    <property type="entry name" value="Isochorismatase-like"/>
    <property type="match status" value="1"/>
</dbReference>
<dbReference type="RefSeq" id="WP_377942182.1">
    <property type="nucleotide sequence ID" value="NZ_JBHUCX010000018.1"/>
</dbReference>
<sequence length="288" mass="33375">MAITLNLEYTPRSPKPDVPFTESSFVRCSTQYSFNVSDIGIALVDLWNFGYDDGPLLNSLGFELSLERGVSHAQRKRAIIEEKIAPVVNELRQLGVRIFHCNHPLFLRNFPQWSLSTTVIERERLDREDVQSSPTTIASRNSYPPSDWVQRWKKQHSDDVFNVEWSEMQGNVYEQIKIPQSVTPVDGDLLVYSKEQFHRLLTETRIKVLFYMGFEAEECIQNSRYGIRNMNQYGYMTNIVRDCTTTYESAETLPGLWRTKVAIETIEKFYGYSITADDLVSSLRISNR</sequence>
<proteinExistence type="predicted"/>
<dbReference type="InterPro" id="IPR036380">
    <property type="entry name" value="Isochorismatase-like_sf"/>
</dbReference>
<dbReference type="EMBL" id="JBHUCX010000018">
    <property type="protein sequence ID" value="MFD1674318.1"/>
    <property type="molecule type" value="Genomic_DNA"/>
</dbReference>
<evidence type="ECO:0000313" key="2">
    <source>
        <dbReference type="Proteomes" id="UP001597079"/>
    </source>
</evidence>